<dbReference type="Proteomes" id="UP000757232">
    <property type="component" value="Unassembled WGS sequence"/>
</dbReference>
<accession>A0A9Q5HSQ6</accession>
<dbReference type="AlphaFoldDB" id="A0A9Q5HSQ6"/>
<dbReference type="PANTHER" id="PTHR39473">
    <property type="match status" value="1"/>
</dbReference>
<dbReference type="OrthoDB" id="5564877at2759"/>
<evidence type="ECO:0008006" key="4">
    <source>
        <dbReference type="Google" id="ProtNLM"/>
    </source>
</evidence>
<evidence type="ECO:0000256" key="1">
    <source>
        <dbReference type="SAM" id="MobiDB-lite"/>
    </source>
</evidence>
<feature type="region of interest" description="Disordered" evidence="1">
    <location>
        <begin position="1"/>
        <end position="49"/>
    </location>
</feature>
<name>A0A9Q5HSQ6_SANBA</name>
<feature type="compositionally biased region" description="Polar residues" evidence="1">
    <location>
        <begin position="1"/>
        <end position="42"/>
    </location>
</feature>
<comment type="caution">
    <text evidence="2">The sequence shown here is derived from an EMBL/GenBank/DDBJ whole genome shotgun (WGS) entry which is preliminary data.</text>
</comment>
<organism evidence="2 3">
    <name type="scientific">Sanghuangporus baumii</name>
    <name type="common">Phellinus baumii</name>
    <dbReference type="NCBI Taxonomy" id="108892"/>
    <lineage>
        <taxon>Eukaryota</taxon>
        <taxon>Fungi</taxon>
        <taxon>Dikarya</taxon>
        <taxon>Basidiomycota</taxon>
        <taxon>Agaricomycotina</taxon>
        <taxon>Agaricomycetes</taxon>
        <taxon>Hymenochaetales</taxon>
        <taxon>Hymenochaetaceae</taxon>
        <taxon>Sanghuangporus</taxon>
    </lineage>
</organism>
<evidence type="ECO:0000313" key="3">
    <source>
        <dbReference type="Proteomes" id="UP000757232"/>
    </source>
</evidence>
<proteinExistence type="predicted"/>
<gene>
    <name evidence="2" type="ORF">A7U60_g7863</name>
</gene>
<evidence type="ECO:0000313" key="2">
    <source>
        <dbReference type="EMBL" id="OCB85236.1"/>
    </source>
</evidence>
<reference evidence="2" key="1">
    <citation type="submission" date="2016-06" db="EMBL/GenBank/DDBJ databases">
        <title>Draft Genome sequence of the fungus Inonotus baumii.</title>
        <authorList>
            <person name="Zhu H."/>
            <person name="Lin W."/>
        </authorList>
    </citation>
    <scope>NUCLEOTIDE SEQUENCE</scope>
    <source>
        <strain evidence="2">821</strain>
    </source>
</reference>
<dbReference type="PANTHER" id="PTHR39473:SF1">
    <property type="entry name" value="DINB-LIKE DOMAIN-CONTAINING PROTEIN"/>
    <property type="match status" value="1"/>
</dbReference>
<keyword evidence="3" id="KW-1185">Reference proteome</keyword>
<sequence length="265" mass="28613">MVESDTQTLSSSYGVTPRQNGVNGHSYTPGAATSNKPNSALPQNEEKSEAESLDKLLQVSVIVLRQAVDLVNHSLSEDDQLTVESKFIPGSTIGVFLSLVLSLALKGLSAYCKHLRHATDHFSLLLDSLSSSDSESQSKASAAAGQRRPDLELSYDVRARGTPMESSRSAAKAALESCIARLQNAVPHVERDRGVRLTAVTPYVQTFRTSLGRELWFAALHAVHHWSMVRVIAGELGIQLEDSFGVAPSTLVYRGTECPLGKAKI</sequence>
<dbReference type="EMBL" id="LNZH02000211">
    <property type="protein sequence ID" value="OCB85236.1"/>
    <property type="molecule type" value="Genomic_DNA"/>
</dbReference>
<protein>
    <recommendedName>
        <fullName evidence="4">DinB-like domain-containing protein</fullName>
    </recommendedName>
</protein>